<protein>
    <submittedName>
        <fullName evidence="1">Putative secreted protein</fullName>
    </submittedName>
</protein>
<sequence length="77" mass="8808">MLIAPSSCVCVCVCVDGVHASFPLSSSHRQRRWKAVLEKLKYFRKSILFINRYRCSGQFGECAEYSSSKPCRAFVLR</sequence>
<accession>A0A2M4D3K0</accession>
<evidence type="ECO:0000313" key="1">
    <source>
        <dbReference type="EMBL" id="MBW72143.1"/>
    </source>
</evidence>
<name>A0A2M4D3K0_ANODA</name>
<dbReference type="EMBL" id="GGFL01007965">
    <property type="protein sequence ID" value="MBW72143.1"/>
    <property type="molecule type" value="Transcribed_RNA"/>
</dbReference>
<organism evidence="1">
    <name type="scientific">Anopheles darlingi</name>
    <name type="common">Mosquito</name>
    <dbReference type="NCBI Taxonomy" id="43151"/>
    <lineage>
        <taxon>Eukaryota</taxon>
        <taxon>Metazoa</taxon>
        <taxon>Ecdysozoa</taxon>
        <taxon>Arthropoda</taxon>
        <taxon>Hexapoda</taxon>
        <taxon>Insecta</taxon>
        <taxon>Pterygota</taxon>
        <taxon>Neoptera</taxon>
        <taxon>Endopterygota</taxon>
        <taxon>Diptera</taxon>
        <taxon>Nematocera</taxon>
        <taxon>Culicoidea</taxon>
        <taxon>Culicidae</taxon>
        <taxon>Anophelinae</taxon>
        <taxon>Anopheles</taxon>
    </lineage>
</organism>
<dbReference type="AlphaFoldDB" id="A0A2M4D3K0"/>
<reference evidence="1" key="1">
    <citation type="submission" date="2018-01" db="EMBL/GenBank/DDBJ databases">
        <title>An insight into the sialome of Amazonian anophelines.</title>
        <authorList>
            <person name="Ribeiro J.M."/>
            <person name="Scarpassa V."/>
            <person name="Calvo E."/>
        </authorList>
    </citation>
    <scope>NUCLEOTIDE SEQUENCE</scope>
</reference>
<proteinExistence type="predicted"/>